<evidence type="ECO:0000313" key="1">
    <source>
        <dbReference type="EMBL" id="OAQ19800.1"/>
    </source>
</evidence>
<dbReference type="EMBL" id="LWLG01000026">
    <property type="protein sequence ID" value="OAQ19800.1"/>
    <property type="molecule type" value="Genomic_DNA"/>
</dbReference>
<accession>A0A179D175</accession>
<dbReference type="OrthoDB" id="9855714at2"/>
<dbReference type="AlphaFoldDB" id="A0A179D175"/>
<sequence>MEIEWTQRAAEFRQGLIALEFKLAKQLAGRRLTLEQVREILRKEIFEILRSYARKGAYTPKVDERWSLEEFEAPYFKFLQALEKTNCPLSKIKVKLECPSQNRRAKKGEK</sequence>
<gene>
    <name evidence="1" type="ORF">TDIS_2094</name>
</gene>
<name>A0A179D175_9BACT</name>
<dbReference type="Proteomes" id="UP000078390">
    <property type="component" value="Unassembled WGS sequence"/>
</dbReference>
<reference evidence="1 2" key="1">
    <citation type="submission" date="2016-04" db="EMBL/GenBank/DDBJ databases">
        <title>Genome analysis of Thermosulfurimonas dismutans, the first thermophilic sulfur-disproportionating bacterium of the phylum Thermodesulfobacteria.</title>
        <authorList>
            <person name="Mardanov A.V."/>
            <person name="Beletsky A.V."/>
            <person name="Kadnikov V.V."/>
            <person name="Slobodkin A.I."/>
            <person name="Ravin N.V."/>
        </authorList>
    </citation>
    <scope>NUCLEOTIDE SEQUENCE [LARGE SCALE GENOMIC DNA]</scope>
    <source>
        <strain evidence="1 2">S95</strain>
    </source>
</reference>
<comment type="caution">
    <text evidence="1">The sequence shown here is derived from an EMBL/GenBank/DDBJ whole genome shotgun (WGS) entry which is preliminary data.</text>
</comment>
<protein>
    <submittedName>
        <fullName evidence="1">Uncharacterized protein</fullName>
    </submittedName>
</protein>
<organism evidence="1 2">
    <name type="scientific">Thermosulfurimonas dismutans</name>
    <dbReference type="NCBI Taxonomy" id="999894"/>
    <lineage>
        <taxon>Bacteria</taxon>
        <taxon>Pseudomonadati</taxon>
        <taxon>Thermodesulfobacteriota</taxon>
        <taxon>Thermodesulfobacteria</taxon>
        <taxon>Thermodesulfobacteriales</taxon>
        <taxon>Thermodesulfobacteriaceae</taxon>
        <taxon>Thermosulfurimonas</taxon>
    </lineage>
</organism>
<proteinExistence type="predicted"/>
<keyword evidence="2" id="KW-1185">Reference proteome</keyword>
<dbReference type="RefSeq" id="WP_153303838.1">
    <property type="nucleotide sequence ID" value="NZ_LWLG01000026.1"/>
</dbReference>
<evidence type="ECO:0000313" key="2">
    <source>
        <dbReference type="Proteomes" id="UP000078390"/>
    </source>
</evidence>
<dbReference type="STRING" id="999894.TDIS_2094"/>